<gene>
    <name evidence="1" type="ORF">QAD02_005263</name>
</gene>
<evidence type="ECO:0000313" key="1">
    <source>
        <dbReference type="EMBL" id="KAJ8674001.1"/>
    </source>
</evidence>
<name>A0ACC2NS89_9HYME</name>
<organism evidence="1 2">
    <name type="scientific">Eretmocerus hayati</name>
    <dbReference type="NCBI Taxonomy" id="131215"/>
    <lineage>
        <taxon>Eukaryota</taxon>
        <taxon>Metazoa</taxon>
        <taxon>Ecdysozoa</taxon>
        <taxon>Arthropoda</taxon>
        <taxon>Hexapoda</taxon>
        <taxon>Insecta</taxon>
        <taxon>Pterygota</taxon>
        <taxon>Neoptera</taxon>
        <taxon>Endopterygota</taxon>
        <taxon>Hymenoptera</taxon>
        <taxon>Apocrita</taxon>
        <taxon>Proctotrupomorpha</taxon>
        <taxon>Chalcidoidea</taxon>
        <taxon>Aphelinidae</taxon>
        <taxon>Aphelininae</taxon>
        <taxon>Eretmocerus</taxon>
    </lineage>
</organism>
<accession>A0ACC2NS89</accession>
<protein>
    <submittedName>
        <fullName evidence="1">Uncharacterized protein</fullName>
    </submittedName>
</protein>
<dbReference type="EMBL" id="CM056743">
    <property type="protein sequence ID" value="KAJ8674001.1"/>
    <property type="molecule type" value="Genomic_DNA"/>
</dbReference>
<comment type="caution">
    <text evidence="1">The sequence shown here is derived from an EMBL/GenBank/DDBJ whole genome shotgun (WGS) entry which is preliminary data.</text>
</comment>
<keyword evidence="2" id="KW-1185">Reference proteome</keyword>
<proteinExistence type="predicted"/>
<dbReference type="Proteomes" id="UP001239111">
    <property type="component" value="Chromosome 3"/>
</dbReference>
<reference evidence="1" key="1">
    <citation type="submission" date="2023-04" db="EMBL/GenBank/DDBJ databases">
        <title>A chromosome-level genome assembly of the parasitoid wasp Eretmocerus hayati.</title>
        <authorList>
            <person name="Zhong Y."/>
            <person name="Liu S."/>
            <person name="Liu Y."/>
        </authorList>
    </citation>
    <scope>NUCLEOTIDE SEQUENCE</scope>
    <source>
        <strain evidence="1">ZJU_SS_LIU_2023</strain>
    </source>
</reference>
<evidence type="ECO:0000313" key="2">
    <source>
        <dbReference type="Proteomes" id="UP001239111"/>
    </source>
</evidence>
<sequence>MSGILDSSTSSPQKYFALCVQNSFTQEYPHEVNVEIQYIDDRKVIKAHCSCLGGSDGRCKHSVGVLLYLGRKTLNSIETLGCTDIRQQWGQIKQKVVEAYSAEPFDSFCHGAQCETKYMKNPNMSQYIYRTLCRANPESELSLHAQYTRSSSDELEVNNNESNCKVPNRVLKSLLSIPNTKSRTRVLCNLNPVYTYPNSSASGDNGILRFLKNNLWESYLEHFPMNIKTAAQAIFYNRSVVIKEERAKEILFKTITKNNPLWHAARRLRITGSICYYMFTYMSNNHDLDDWIKKLETLYMSSFKGNAHTFRGNQLESTAIRAYHEKTGYTIEKAGIVILHNTPWLGFSPDAIADGDTLVEVKCPKNDNKLRADELVKCQSYIKLLPGGELKLSPKHDYYGQIQLGLCMLNLRRVHLVIYEGENGSCAYVEVQRDELFMHKLVQTLSSCYFTYVLPWLTQKHEKMAIINST</sequence>